<dbReference type="OrthoDB" id="409122at2759"/>
<keyword evidence="12" id="KW-0732">Signal</keyword>
<keyword evidence="9 11" id="KW-0106">Calcium</keyword>
<comment type="function">
    <text evidence="2">Secreted tripeptidyl-peptidase which degrades proteins at acidic pHs and is involved in virulence.</text>
</comment>
<evidence type="ECO:0000256" key="10">
    <source>
        <dbReference type="ARBA" id="ARBA00023145"/>
    </source>
</evidence>
<dbReference type="PROSITE" id="PS51695">
    <property type="entry name" value="SEDOLISIN"/>
    <property type="match status" value="1"/>
</dbReference>
<dbReference type="Proteomes" id="UP000313359">
    <property type="component" value="Unassembled WGS sequence"/>
</dbReference>
<dbReference type="GO" id="GO:0008240">
    <property type="term" value="F:tripeptidyl-peptidase activity"/>
    <property type="evidence" value="ECO:0007669"/>
    <property type="project" value="UniProtKB-EC"/>
</dbReference>
<dbReference type="GO" id="GO:0005576">
    <property type="term" value="C:extracellular region"/>
    <property type="evidence" value="ECO:0007669"/>
    <property type="project" value="UniProtKB-SubCell"/>
</dbReference>
<evidence type="ECO:0000259" key="13">
    <source>
        <dbReference type="PROSITE" id="PS51695"/>
    </source>
</evidence>
<dbReference type="SMART" id="SM00944">
    <property type="entry name" value="Pro-kuma_activ"/>
    <property type="match status" value="1"/>
</dbReference>
<dbReference type="InterPro" id="IPR000209">
    <property type="entry name" value="Peptidase_S8/S53_dom"/>
</dbReference>
<evidence type="ECO:0000313" key="14">
    <source>
        <dbReference type="EMBL" id="RPD54229.1"/>
    </source>
</evidence>
<feature type="binding site" evidence="11">
    <location>
        <position position="513"/>
    </location>
    <ligand>
        <name>Ca(2+)</name>
        <dbReference type="ChEBI" id="CHEBI:29108"/>
    </ligand>
</feature>
<dbReference type="PANTHER" id="PTHR14218:SF15">
    <property type="entry name" value="TRIPEPTIDYL-PEPTIDASE 1"/>
    <property type="match status" value="1"/>
</dbReference>
<dbReference type="Pfam" id="PF09286">
    <property type="entry name" value="Pro-kuma_activ"/>
    <property type="match status" value="1"/>
</dbReference>
<dbReference type="Gene3D" id="3.40.50.200">
    <property type="entry name" value="Peptidase S8/S53 domain"/>
    <property type="match status" value="1"/>
</dbReference>
<feature type="active site" description="Charge relay system" evidence="11">
    <location>
        <position position="273"/>
    </location>
</feature>
<dbReference type="EC" id="3.4.14.10" evidence="4"/>
<dbReference type="STRING" id="1328759.A0A5C2RTD5"/>
<dbReference type="CDD" id="cd04056">
    <property type="entry name" value="Peptidases_S53"/>
    <property type="match status" value="1"/>
</dbReference>
<evidence type="ECO:0000256" key="12">
    <source>
        <dbReference type="SAM" id="SignalP"/>
    </source>
</evidence>
<dbReference type="SUPFAM" id="SSF52743">
    <property type="entry name" value="Subtilisin-like"/>
    <property type="match status" value="1"/>
</dbReference>
<proteinExistence type="predicted"/>
<dbReference type="Pfam" id="PF00082">
    <property type="entry name" value="Peptidase_S8"/>
    <property type="match status" value="1"/>
</dbReference>
<keyword evidence="7 11" id="KW-0378">Hydrolase</keyword>
<comment type="cofactor">
    <cofactor evidence="11">
        <name>Ca(2+)</name>
        <dbReference type="ChEBI" id="CHEBI:29108"/>
    </cofactor>
    <text evidence="11">Binds 1 Ca(2+) ion per subunit.</text>
</comment>
<comment type="catalytic activity">
    <reaction evidence="1">
        <text>Release of an N-terminal tripeptide from a polypeptide.</text>
        <dbReference type="EC" id="3.4.14.10"/>
    </reaction>
</comment>
<evidence type="ECO:0000256" key="3">
    <source>
        <dbReference type="ARBA" id="ARBA00004239"/>
    </source>
</evidence>
<keyword evidence="5 11" id="KW-0645">Protease</keyword>
<dbReference type="GO" id="GO:0004252">
    <property type="term" value="F:serine-type endopeptidase activity"/>
    <property type="evidence" value="ECO:0007669"/>
    <property type="project" value="UniProtKB-UniRule"/>
</dbReference>
<evidence type="ECO:0000256" key="1">
    <source>
        <dbReference type="ARBA" id="ARBA00001910"/>
    </source>
</evidence>
<feature type="signal peptide" evidence="12">
    <location>
        <begin position="1"/>
        <end position="20"/>
    </location>
</feature>
<reference evidence="14" key="1">
    <citation type="journal article" date="2018" name="Genome Biol. Evol.">
        <title>Genomics and development of Lentinus tigrinus, a white-rot wood-decaying mushroom with dimorphic fruiting bodies.</title>
        <authorList>
            <person name="Wu B."/>
            <person name="Xu Z."/>
            <person name="Knudson A."/>
            <person name="Carlson A."/>
            <person name="Chen N."/>
            <person name="Kovaka S."/>
            <person name="LaButti K."/>
            <person name="Lipzen A."/>
            <person name="Pennachio C."/>
            <person name="Riley R."/>
            <person name="Schakwitz W."/>
            <person name="Umezawa K."/>
            <person name="Ohm R.A."/>
            <person name="Grigoriev I.V."/>
            <person name="Nagy L.G."/>
            <person name="Gibbons J."/>
            <person name="Hibbett D."/>
        </authorList>
    </citation>
    <scope>NUCLEOTIDE SEQUENCE [LARGE SCALE GENOMIC DNA]</scope>
    <source>
        <strain evidence="14">ALCF2SS1-6</strain>
    </source>
</reference>
<organism evidence="14 15">
    <name type="scientific">Lentinus tigrinus ALCF2SS1-6</name>
    <dbReference type="NCBI Taxonomy" id="1328759"/>
    <lineage>
        <taxon>Eukaryota</taxon>
        <taxon>Fungi</taxon>
        <taxon>Dikarya</taxon>
        <taxon>Basidiomycota</taxon>
        <taxon>Agaricomycotina</taxon>
        <taxon>Agaricomycetes</taxon>
        <taxon>Polyporales</taxon>
        <taxon>Polyporaceae</taxon>
        <taxon>Lentinus</taxon>
    </lineage>
</organism>
<evidence type="ECO:0000256" key="5">
    <source>
        <dbReference type="ARBA" id="ARBA00022670"/>
    </source>
</evidence>
<dbReference type="InterPro" id="IPR050819">
    <property type="entry name" value="Tripeptidyl-peptidase_I"/>
</dbReference>
<keyword evidence="15" id="KW-1185">Reference proteome</keyword>
<evidence type="ECO:0000256" key="9">
    <source>
        <dbReference type="ARBA" id="ARBA00022837"/>
    </source>
</evidence>
<dbReference type="CDD" id="cd11377">
    <property type="entry name" value="Pro-peptidase_S53"/>
    <property type="match status" value="1"/>
</dbReference>
<comment type="subcellular location">
    <subcellularLocation>
        <location evidence="3">Secreted</location>
        <location evidence="3">Extracellular space</location>
    </subcellularLocation>
</comment>
<evidence type="ECO:0000313" key="15">
    <source>
        <dbReference type="Proteomes" id="UP000313359"/>
    </source>
</evidence>
<evidence type="ECO:0000256" key="8">
    <source>
        <dbReference type="ARBA" id="ARBA00022825"/>
    </source>
</evidence>
<evidence type="ECO:0000256" key="7">
    <source>
        <dbReference type="ARBA" id="ARBA00022801"/>
    </source>
</evidence>
<accession>A0A5C2RTD5</accession>
<feature type="active site" description="Charge relay system" evidence="11">
    <location>
        <position position="471"/>
    </location>
</feature>
<keyword evidence="10" id="KW-0865">Zymogen</keyword>
<evidence type="ECO:0000256" key="4">
    <source>
        <dbReference type="ARBA" id="ARBA00012462"/>
    </source>
</evidence>
<dbReference type="SUPFAM" id="SSF54897">
    <property type="entry name" value="Protease propeptides/inhibitors"/>
    <property type="match status" value="1"/>
</dbReference>
<feature type="domain" description="Peptidase S53" evidence="13">
    <location>
        <begin position="200"/>
        <end position="554"/>
    </location>
</feature>
<dbReference type="InterPro" id="IPR030400">
    <property type="entry name" value="Sedolisin_dom"/>
</dbReference>
<evidence type="ECO:0000256" key="2">
    <source>
        <dbReference type="ARBA" id="ARBA00002451"/>
    </source>
</evidence>
<sequence>MFPALLTALSIVALSLGVLGRQTTVVPKSNFVPLHPASTSSSLQLTLVLPPANIDGLHRALYDVSDPQSANYGKHLSKADVEAFVAPEPDSVKAVTDWLAQHSIHAQTVSPSGDMLRIDIPVSTANTLLAANFTVFKDKYSDVTLTRTLSVTIPDDVAPYLEYIYPTTQFVMPLQPKNPPFEVVTLPPKSKRQTDFCAVDVLPECLESYYHIPTTPANATGNSIGVSGYIDEIASEQDLQIFFFAWRPDVPTPPEFTVVSVEGGITSGQGTPEASLDIQYTVGIATNVPTTFYSVGEPSAQGAIDLVNFLLGLDELPLVLTTSYGFFESGFDVDFANTFCNAYAQLGARGTSVLFASGDTGVYGFEFEGTCNTTVFEPTFPSGCPFLTSVGGTTGFDGPEVAADFSSGGFSNIFPQPDYQRTAVQNYLNTIGTLNAGLFNSSGRAFPDVSAQAVRYITEVNGSFIGINGTSASSPVFASVVALLNDARLNSGQPPLGFINPLLYSQGAAALNDVTSGSNPGCGTQGFPALEGWDPATGLGSPDFDKLLALVSGIQPGFSDEIRHSPSKSVFDAEGDIYHLM</sequence>
<dbReference type="AlphaFoldDB" id="A0A5C2RTD5"/>
<feature type="binding site" evidence="11">
    <location>
        <position position="534"/>
    </location>
    <ligand>
        <name>Ca(2+)</name>
        <dbReference type="ChEBI" id="CHEBI:29108"/>
    </ligand>
</feature>
<name>A0A5C2RTD5_9APHY</name>
<feature type="active site" description="Charge relay system" evidence="11">
    <location>
        <position position="277"/>
    </location>
</feature>
<keyword evidence="6 11" id="KW-0479">Metal-binding</keyword>
<keyword evidence="8 11" id="KW-0720">Serine protease</keyword>
<dbReference type="InterPro" id="IPR036852">
    <property type="entry name" value="Peptidase_S8/S53_dom_sf"/>
</dbReference>
<dbReference type="EMBL" id="ML122308">
    <property type="protein sequence ID" value="RPD54229.1"/>
    <property type="molecule type" value="Genomic_DNA"/>
</dbReference>
<protein>
    <recommendedName>
        <fullName evidence="4">tripeptidyl-peptidase II</fullName>
        <ecNumber evidence="4">3.4.14.10</ecNumber>
    </recommendedName>
</protein>
<dbReference type="GO" id="GO:0006508">
    <property type="term" value="P:proteolysis"/>
    <property type="evidence" value="ECO:0007669"/>
    <property type="project" value="UniProtKB-KW"/>
</dbReference>
<feature type="chain" id="PRO_5022908682" description="tripeptidyl-peptidase II" evidence="12">
    <location>
        <begin position="21"/>
        <end position="581"/>
    </location>
</feature>
<evidence type="ECO:0000256" key="6">
    <source>
        <dbReference type="ARBA" id="ARBA00022723"/>
    </source>
</evidence>
<dbReference type="GO" id="GO:0046872">
    <property type="term" value="F:metal ion binding"/>
    <property type="evidence" value="ECO:0007669"/>
    <property type="project" value="UniProtKB-UniRule"/>
</dbReference>
<gene>
    <name evidence="14" type="ORF">L227DRAFT_616320</name>
</gene>
<feature type="binding site" evidence="11">
    <location>
        <position position="532"/>
    </location>
    <ligand>
        <name>Ca(2+)</name>
        <dbReference type="ChEBI" id="CHEBI:29108"/>
    </ligand>
</feature>
<dbReference type="InterPro" id="IPR015366">
    <property type="entry name" value="S53_propep"/>
</dbReference>
<dbReference type="PANTHER" id="PTHR14218">
    <property type="entry name" value="PROTEASE S8 TRIPEPTIDYL PEPTIDASE I CLN2"/>
    <property type="match status" value="1"/>
</dbReference>
<feature type="binding site" evidence="11">
    <location>
        <position position="514"/>
    </location>
    <ligand>
        <name>Ca(2+)</name>
        <dbReference type="ChEBI" id="CHEBI:29108"/>
    </ligand>
</feature>
<evidence type="ECO:0000256" key="11">
    <source>
        <dbReference type="PROSITE-ProRule" id="PRU01032"/>
    </source>
</evidence>